<keyword evidence="6 10" id="KW-0630">Potassium</keyword>
<feature type="compositionally biased region" description="Low complexity" evidence="11">
    <location>
        <begin position="306"/>
        <end position="316"/>
    </location>
</feature>
<dbReference type="GO" id="GO:1990573">
    <property type="term" value="P:potassium ion import across plasma membrane"/>
    <property type="evidence" value="ECO:0007669"/>
    <property type="project" value="TreeGrafter"/>
</dbReference>
<dbReference type="GO" id="GO:0005886">
    <property type="term" value="C:plasma membrane"/>
    <property type="evidence" value="ECO:0007669"/>
    <property type="project" value="InterPro"/>
</dbReference>
<feature type="compositionally biased region" description="Basic and acidic residues" evidence="11">
    <location>
        <begin position="1052"/>
        <end position="1064"/>
    </location>
</feature>
<feature type="compositionally biased region" description="Basic and acidic residues" evidence="11">
    <location>
        <begin position="231"/>
        <end position="240"/>
    </location>
</feature>
<evidence type="ECO:0000256" key="9">
    <source>
        <dbReference type="ARBA" id="ARBA00023136"/>
    </source>
</evidence>
<feature type="compositionally biased region" description="Polar residues" evidence="11">
    <location>
        <begin position="241"/>
        <end position="251"/>
    </location>
</feature>
<feature type="transmembrane region" description="Helical" evidence="10">
    <location>
        <begin position="103"/>
        <end position="128"/>
    </location>
</feature>
<dbReference type="AlphaFoldDB" id="A0A9W4TSF9"/>
<protein>
    <recommendedName>
        <fullName evidence="10">Potassium transport protein</fullName>
    </recommendedName>
</protein>
<keyword evidence="5 10" id="KW-0812">Transmembrane</keyword>
<dbReference type="NCBIfam" id="TIGR00934">
    <property type="entry name" value="2a38euk"/>
    <property type="match status" value="1"/>
</dbReference>
<feature type="region of interest" description="Disordered" evidence="11">
    <location>
        <begin position="188"/>
        <end position="326"/>
    </location>
</feature>
<dbReference type="InterPro" id="IPR004773">
    <property type="entry name" value="K/Na_transp_Trk1/HKT1"/>
</dbReference>
<feature type="transmembrane region" description="Helical" evidence="10">
    <location>
        <begin position="48"/>
        <end position="68"/>
    </location>
</feature>
<dbReference type="InterPro" id="IPR015958">
    <property type="entry name" value="Trk1_fungi"/>
</dbReference>
<name>A0A9W4TSF9_9ASCO</name>
<feature type="compositionally biased region" description="Acidic residues" evidence="11">
    <location>
        <begin position="412"/>
        <end position="485"/>
    </location>
</feature>
<evidence type="ECO:0000256" key="10">
    <source>
        <dbReference type="PIRNR" id="PIRNR002450"/>
    </source>
</evidence>
<sequence>MNKISELYNHYKRNRFHIEFGFHVRNFIHDVASKVYPIAKLILPNFRAVHYFYVITLVFLGSILVYPVKSVPYIDVLFFTSGASTQAGLNTVDLNNISLYQQIILYLITGLTTPIFIHGSLLFIRLYYFERHFDNIKEKSKLDFKMRRNATLARQRSSVSGVGSVGANSTRMNTYTNQGLGFYDDDQEKEIESTSPQSSSINNNNYKSHNNNNNNNNVEHYSEPSDDEENDYNREKKHTISDSAPATSTSEGIKFGVLPHPRRRKSIDPEDMYRSINMLQEKQKDKESTKGIQFFNISSPSKMRRSSTANTKNSNTSHKDDDNDDDVLVIKSPKEIENSTDGHNNTIFIKKKMINLPKGSQIHFVDNPLRRKKWLTSTGGTTTRKHYNPWASKLRKTLSNSGRRRFSSISPSEEEENDNNEEEEDDASIDSEDNNLTQTEDEHEVDDEDDEEEQDDDEQDDDEQDEDDEEDKKDNENAVDDEEEDTSLKRAQSNLVLPSKDETSGKKYTKRSNTMDVTSDPIIDEDIIRRRKKVNNKPKKKKSSKFNIKRIKTPGLSSTANSIQEGSIQNYNTNDLQSIKTQETNTDLNRLSKTMSGNYLSWTPTVGRNSTFIKLTEAQKEELGGIEYRAVKLLIKIIVIYYIGFHMISAIMLTIWIYCMPYYRNLMSSQGIVPAWWAFFTAQSSFNDLGLTLTANSMSSFNQNAFVQILTSFLIVIGNTGFPIFLRFVIWIMFKTARPLSLYKESLGFLLDHPRRCFTLLFPSVPTWWLFFVLVVLNGFDLVIFCILDLKNKSLDGIPTGYKVLNGLYQAFCTRTVGFSIMDLSQLHAATQVSYMLMMYISVLPIAISVRRTNVYEEQSLGVYAKDENGENEENGVDESKPTNYIGAHLRNQLSFDLWFIFLGLFIICIAEGKKLQKQEFRFSVFAILFEIISAYGTVGMSLGYPDVNTSLSGKFNVISKLVIIAMMIRGRHRGLPYTIDRAIMLPDADMRKHDRLQEHHAANRQQSMERTNTLGRAATTMNNLSGPIDGNDNIVTRILTNVGNFRQRQKEKREAEMHSEDPKYVITSVSNI</sequence>
<dbReference type="PIRSF" id="PIRSF002450">
    <property type="entry name" value="K+_transpter_TRK"/>
    <property type="match status" value="1"/>
</dbReference>
<organism evidence="12 13">
    <name type="scientific">Candida verbasci</name>
    <dbReference type="NCBI Taxonomy" id="1227364"/>
    <lineage>
        <taxon>Eukaryota</taxon>
        <taxon>Fungi</taxon>
        <taxon>Dikarya</taxon>
        <taxon>Ascomycota</taxon>
        <taxon>Saccharomycotina</taxon>
        <taxon>Pichiomycetes</taxon>
        <taxon>Debaryomycetaceae</taxon>
        <taxon>Candida/Lodderomyces clade</taxon>
        <taxon>Candida</taxon>
    </lineage>
</organism>
<dbReference type="PANTHER" id="PTHR31064:SF30">
    <property type="entry name" value="HIGH-AFFINITY POTASSIUM TRANSPORT PROTEIN-RELATED"/>
    <property type="match status" value="1"/>
</dbReference>
<dbReference type="EMBL" id="CANTUO010000001">
    <property type="protein sequence ID" value="CAI5756040.1"/>
    <property type="molecule type" value="Genomic_DNA"/>
</dbReference>
<proteinExistence type="inferred from homology"/>
<keyword evidence="13" id="KW-1185">Reference proteome</keyword>
<feature type="transmembrane region" description="Helical" evidence="10">
    <location>
        <begin position="894"/>
        <end position="911"/>
    </location>
</feature>
<evidence type="ECO:0000313" key="13">
    <source>
        <dbReference type="Proteomes" id="UP001152885"/>
    </source>
</evidence>
<feature type="transmembrane region" description="Helical" evidence="10">
    <location>
        <begin position="639"/>
        <end position="663"/>
    </location>
</feature>
<evidence type="ECO:0000256" key="7">
    <source>
        <dbReference type="ARBA" id="ARBA00022989"/>
    </source>
</evidence>
<keyword evidence="3 10" id="KW-0813">Transport</keyword>
<keyword evidence="7 10" id="KW-1133">Transmembrane helix</keyword>
<evidence type="ECO:0000256" key="11">
    <source>
        <dbReference type="SAM" id="MobiDB-lite"/>
    </source>
</evidence>
<evidence type="ECO:0000313" key="12">
    <source>
        <dbReference type="EMBL" id="CAI5756040.1"/>
    </source>
</evidence>
<dbReference type="PANTHER" id="PTHR31064">
    <property type="entry name" value="POTASSIUM TRANSPORT PROTEIN DDB_G0292412-RELATED"/>
    <property type="match status" value="1"/>
</dbReference>
<comment type="similarity">
    <text evidence="2 10">Belongs to the TrkH potassium transport family.</text>
</comment>
<feature type="transmembrane region" description="Helical" evidence="10">
    <location>
        <begin position="768"/>
        <end position="788"/>
    </location>
</feature>
<feature type="compositionally biased region" description="Low complexity" evidence="11">
    <location>
        <begin position="198"/>
        <end position="217"/>
    </location>
</feature>
<evidence type="ECO:0000256" key="4">
    <source>
        <dbReference type="ARBA" id="ARBA00022538"/>
    </source>
</evidence>
<keyword evidence="8 10" id="KW-0406">Ion transport</keyword>
<evidence type="ECO:0000256" key="5">
    <source>
        <dbReference type="ARBA" id="ARBA00022692"/>
    </source>
</evidence>
<keyword evidence="4 10" id="KW-0633">Potassium transport</keyword>
<dbReference type="Proteomes" id="UP001152885">
    <property type="component" value="Unassembled WGS sequence"/>
</dbReference>
<dbReference type="InterPro" id="IPR003445">
    <property type="entry name" value="Cat_transpt"/>
</dbReference>
<feature type="region of interest" description="Disordered" evidence="11">
    <location>
        <begin position="1047"/>
        <end position="1073"/>
    </location>
</feature>
<dbReference type="Pfam" id="PF02386">
    <property type="entry name" value="TrkH"/>
    <property type="match status" value="1"/>
</dbReference>
<feature type="transmembrane region" description="Helical" evidence="10">
    <location>
        <begin position="829"/>
        <end position="848"/>
    </location>
</feature>
<evidence type="ECO:0000256" key="3">
    <source>
        <dbReference type="ARBA" id="ARBA00022448"/>
    </source>
</evidence>
<evidence type="ECO:0000256" key="1">
    <source>
        <dbReference type="ARBA" id="ARBA00004141"/>
    </source>
</evidence>
<dbReference type="GO" id="GO:0030007">
    <property type="term" value="P:intracellular potassium ion homeostasis"/>
    <property type="evidence" value="ECO:0007669"/>
    <property type="project" value="UniProtKB-UniRule"/>
</dbReference>
<evidence type="ECO:0000256" key="6">
    <source>
        <dbReference type="ARBA" id="ARBA00022958"/>
    </source>
</evidence>
<accession>A0A9W4TSF9</accession>
<dbReference type="GO" id="GO:0140107">
    <property type="term" value="F:high-affinity potassium ion transmembrane transporter activity"/>
    <property type="evidence" value="ECO:0007669"/>
    <property type="project" value="TreeGrafter"/>
</dbReference>
<feature type="transmembrane region" description="Helical" evidence="10">
    <location>
        <begin position="705"/>
        <end position="734"/>
    </location>
</feature>
<feature type="transmembrane region" description="Helical" evidence="10">
    <location>
        <begin position="923"/>
        <end position="945"/>
    </location>
</feature>
<evidence type="ECO:0000256" key="2">
    <source>
        <dbReference type="ARBA" id="ARBA00009137"/>
    </source>
</evidence>
<comment type="subcellular location">
    <subcellularLocation>
        <location evidence="1">Membrane</location>
        <topology evidence="1">Multi-pass membrane protein</topology>
    </subcellularLocation>
</comment>
<dbReference type="InterPro" id="IPR051143">
    <property type="entry name" value="TrkH_K-transport"/>
</dbReference>
<dbReference type="OrthoDB" id="9999863at2759"/>
<keyword evidence="9 10" id="KW-0472">Membrane</keyword>
<evidence type="ECO:0000256" key="8">
    <source>
        <dbReference type="ARBA" id="ARBA00023065"/>
    </source>
</evidence>
<reference evidence="12" key="1">
    <citation type="submission" date="2022-12" db="EMBL/GenBank/DDBJ databases">
        <authorList>
            <person name="Brejova B."/>
        </authorList>
    </citation>
    <scope>NUCLEOTIDE SEQUENCE</scope>
</reference>
<comment type="caution">
    <text evidence="12">The sequence shown here is derived from an EMBL/GenBank/DDBJ whole genome shotgun (WGS) entry which is preliminary data.</text>
</comment>
<gene>
    <name evidence="12" type="ORF">CANVERA_P0558</name>
</gene>
<feature type="region of interest" description="Disordered" evidence="11">
    <location>
        <begin position="376"/>
        <end position="515"/>
    </location>
</feature>